<dbReference type="GO" id="GO:0006357">
    <property type="term" value="P:regulation of transcription by RNA polymerase II"/>
    <property type="evidence" value="ECO:0007669"/>
    <property type="project" value="TreeGrafter"/>
</dbReference>
<feature type="region of interest" description="Disordered" evidence="7">
    <location>
        <begin position="39"/>
        <end position="114"/>
    </location>
</feature>
<dbReference type="Pfam" id="PF05225">
    <property type="entry name" value="HTH_psq"/>
    <property type="match status" value="2"/>
</dbReference>
<evidence type="ECO:0000256" key="5">
    <source>
        <dbReference type="ARBA" id="ARBA00023242"/>
    </source>
</evidence>
<feature type="region of interest" description="Disordered" evidence="7">
    <location>
        <begin position="388"/>
        <end position="433"/>
    </location>
</feature>
<dbReference type="PANTHER" id="PTHR21545">
    <property type="entry name" value="TRANSCRIPTION FACTOR MLR1/2"/>
    <property type="match status" value="1"/>
</dbReference>
<dbReference type="AlphaFoldDB" id="A0A7R9ADZ2"/>
<dbReference type="PROSITE" id="PS50960">
    <property type="entry name" value="HTH_PSQ"/>
    <property type="match status" value="1"/>
</dbReference>
<gene>
    <name evidence="9" type="ORF">DSTB1V02_LOCUS12044</name>
</gene>
<dbReference type="GO" id="GO:0003677">
    <property type="term" value="F:DNA binding"/>
    <property type="evidence" value="ECO:0007669"/>
    <property type="project" value="UniProtKB-UniRule"/>
</dbReference>
<proteinExistence type="predicted"/>
<evidence type="ECO:0000256" key="4">
    <source>
        <dbReference type="ARBA" id="ARBA00023163"/>
    </source>
</evidence>
<feature type="compositionally biased region" description="Polar residues" evidence="7">
    <location>
        <begin position="290"/>
        <end position="304"/>
    </location>
</feature>
<feature type="compositionally biased region" description="Basic and acidic residues" evidence="7">
    <location>
        <begin position="616"/>
        <end position="631"/>
    </location>
</feature>
<feature type="compositionally biased region" description="Polar residues" evidence="7">
    <location>
        <begin position="344"/>
        <end position="356"/>
    </location>
</feature>
<feature type="DNA-binding region" description="H-T-H motif" evidence="6">
    <location>
        <begin position="453"/>
        <end position="473"/>
    </location>
</feature>
<feature type="compositionally biased region" description="Low complexity" evidence="7">
    <location>
        <begin position="531"/>
        <end position="541"/>
    </location>
</feature>
<dbReference type="FunFam" id="1.10.10.60:FF:000019">
    <property type="entry name" value="Ligand-dependent corepressor isoform 1"/>
    <property type="match status" value="1"/>
</dbReference>
<keyword evidence="3 6" id="KW-0238">DNA-binding</keyword>
<name>A0A7R9ADZ2_9CRUS</name>
<dbReference type="InterPro" id="IPR007889">
    <property type="entry name" value="HTH_Psq"/>
</dbReference>
<evidence type="ECO:0000313" key="10">
    <source>
        <dbReference type="Proteomes" id="UP000677054"/>
    </source>
</evidence>
<feature type="compositionally biased region" description="Basic and acidic residues" evidence="7">
    <location>
        <begin position="517"/>
        <end position="528"/>
    </location>
</feature>
<evidence type="ECO:0000313" key="9">
    <source>
        <dbReference type="EMBL" id="CAD7252286.1"/>
    </source>
</evidence>
<dbReference type="OrthoDB" id="10028342at2759"/>
<feature type="compositionally biased region" description="Basic and acidic residues" evidence="7">
    <location>
        <begin position="403"/>
        <end position="421"/>
    </location>
</feature>
<evidence type="ECO:0000256" key="6">
    <source>
        <dbReference type="PROSITE-ProRule" id="PRU00320"/>
    </source>
</evidence>
<evidence type="ECO:0000256" key="3">
    <source>
        <dbReference type="ARBA" id="ARBA00023125"/>
    </source>
</evidence>
<dbReference type="EMBL" id="LR903798">
    <property type="protein sequence ID" value="CAD7252286.1"/>
    <property type="molecule type" value="Genomic_DNA"/>
</dbReference>
<feature type="region of interest" description="Disordered" evidence="7">
    <location>
        <begin position="616"/>
        <end position="645"/>
    </location>
</feature>
<protein>
    <recommendedName>
        <fullName evidence="8">HTH psq-type domain-containing protein</fullName>
    </recommendedName>
</protein>
<dbReference type="SUPFAM" id="SSF46689">
    <property type="entry name" value="Homeodomain-like"/>
    <property type="match status" value="2"/>
</dbReference>
<comment type="subcellular location">
    <subcellularLocation>
        <location evidence="1 6">Nucleus</location>
    </subcellularLocation>
</comment>
<reference evidence="9" key="1">
    <citation type="submission" date="2020-11" db="EMBL/GenBank/DDBJ databases">
        <authorList>
            <person name="Tran Van P."/>
        </authorList>
    </citation>
    <scope>NUCLEOTIDE SEQUENCE</scope>
</reference>
<evidence type="ECO:0000256" key="1">
    <source>
        <dbReference type="ARBA" id="ARBA00004123"/>
    </source>
</evidence>
<keyword evidence="2" id="KW-0805">Transcription regulation</keyword>
<dbReference type="EMBL" id="CAJPEV010004281">
    <property type="protein sequence ID" value="CAG0901503.1"/>
    <property type="molecule type" value="Genomic_DNA"/>
</dbReference>
<keyword evidence="10" id="KW-1185">Reference proteome</keyword>
<feature type="domain" description="HTH psq-type" evidence="8">
    <location>
        <begin position="425"/>
        <end position="477"/>
    </location>
</feature>
<feature type="non-terminal residue" evidence="9">
    <location>
        <position position="1"/>
    </location>
</feature>
<dbReference type="GO" id="GO:0005634">
    <property type="term" value="C:nucleus"/>
    <property type="evidence" value="ECO:0007669"/>
    <property type="project" value="UniProtKB-SubCell"/>
</dbReference>
<feature type="region of interest" description="Disordered" evidence="7">
    <location>
        <begin position="290"/>
        <end position="362"/>
    </location>
</feature>
<dbReference type="Proteomes" id="UP000677054">
    <property type="component" value="Unassembled WGS sequence"/>
</dbReference>
<evidence type="ECO:0000256" key="2">
    <source>
        <dbReference type="ARBA" id="ARBA00023015"/>
    </source>
</evidence>
<evidence type="ECO:0000259" key="8">
    <source>
        <dbReference type="PROSITE" id="PS50960"/>
    </source>
</evidence>
<dbReference type="InterPro" id="IPR009057">
    <property type="entry name" value="Homeodomain-like_sf"/>
</dbReference>
<accession>A0A7R9ADZ2</accession>
<dbReference type="PANTHER" id="PTHR21545:SF13">
    <property type="entry name" value="ECDYSONE-INDUCED PROTEIN 93F, ISOFORM C"/>
    <property type="match status" value="1"/>
</dbReference>
<keyword evidence="4" id="KW-0804">Transcription</keyword>
<dbReference type="Gene3D" id="1.10.10.60">
    <property type="entry name" value="Homeodomain-like"/>
    <property type="match status" value="2"/>
</dbReference>
<sequence length="666" mass="72285">IGLEEIGDAILGSKKRNLATGPINASDFDWNAVETCVLCGSSQPPYENEDDLQDQNGSMSMDNLAEANGLDDTSSEPDTRPESPTEGASNVDEPLDLSIKSGSPVPNDQHVPLPKILPPILKTASVNHRYSKKNEGLSTRRAYSSVDLQAALNDIRSGKLGTRRAAMLYGIPRSTLRNKVYKLKTLEPGDTELDQKIENSPSQALKNMLKAHLSEKACGSRESSSSPQSGVASDREDFSDEALATSGKSSIVQGFMKYMAGYKNHQSKPKCQNEESDDVRSLLLNPFSSSVCPSKNESSLTKTSLVLGGNLDPPNGCPSPCDGDHVGENSVGSSDQGKDASSEKPLSSQSVISNGGSLEKAPGTVASGVELSLKDMIAKTITRRLMSSAPKAEVISCRSGSQKPEKVSKEPEAHYKKDDNARKKRTKRGKYRNYDQDSLVEAVRAVQRGEMSVHKAGTYYGVPHSTLEYKVKERHLLRQRKRPAKSSTDQSKYQAIAPKPVKKQESPQLAIPFPKQQAKEAKVTDPHHKWSSSSLSTPPSTGKANGIQSTLFPPSAAAYPSMASQLPFSPFLFWPPGSSFLLDPNISQDPLLASQCLRQLYDDLHLQSWLNALGKQEGKSSEELEKGEKKVTSSTNGLDSDLGDHSLQDDLRVAIREMENAVMEEG</sequence>
<feature type="non-terminal residue" evidence="9">
    <location>
        <position position="666"/>
    </location>
</feature>
<feature type="region of interest" description="Disordered" evidence="7">
    <location>
        <begin position="478"/>
        <end position="548"/>
    </location>
</feature>
<feature type="compositionally biased region" description="Low complexity" evidence="7">
    <location>
        <begin position="220"/>
        <end position="229"/>
    </location>
</feature>
<feature type="compositionally biased region" description="Basic residues" evidence="7">
    <location>
        <begin position="422"/>
        <end position="431"/>
    </location>
</feature>
<organism evidence="9">
    <name type="scientific">Darwinula stevensoni</name>
    <dbReference type="NCBI Taxonomy" id="69355"/>
    <lineage>
        <taxon>Eukaryota</taxon>
        <taxon>Metazoa</taxon>
        <taxon>Ecdysozoa</taxon>
        <taxon>Arthropoda</taxon>
        <taxon>Crustacea</taxon>
        <taxon>Oligostraca</taxon>
        <taxon>Ostracoda</taxon>
        <taxon>Podocopa</taxon>
        <taxon>Podocopida</taxon>
        <taxon>Darwinulocopina</taxon>
        <taxon>Darwinuloidea</taxon>
        <taxon>Darwinulidae</taxon>
        <taxon>Darwinula</taxon>
    </lineage>
</organism>
<feature type="region of interest" description="Disordered" evidence="7">
    <location>
        <begin position="212"/>
        <end position="244"/>
    </location>
</feature>
<keyword evidence="5 6" id="KW-0539">Nucleus</keyword>
<evidence type="ECO:0000256" key="7">
    <source>
        <dbReference type="SAM" id="MobiDB-lite"/>
    </source>
</evidence>